<dbReference type="EMBL" id="QZKU01000121">
    <property type="protein sequence ID" value="RJP17092.1"/>
    <property type="molecule type" value="Genomic_DNA"/>
</dbReference>
<feature type="transmembrane region" description="Helical" evidence="1">
    <location>
        <begin position="53"/>
        <end position="75"/>
    </location>
</feature>
<evidence type="ECO:0000313" key="3">
    <source>
        <dbReference type="Proteomes" id="UP000265882"/>
    </source>
</evidence>
<evidence type="ECO:0000313" key="2">
    <source>
        <dbReference type="EMBL" id="RJP17092.1"/>
    </source>
</evidence>
<dbReference type="Proteomes" id="UP000265882">
    <property type="component" value="Unassembled WGS sequence"/>
</dbReference>
<organism evidence="2 3">
    <name type="scientific">Abyssobacteria bacterium (strain SURF_5)</name>
    <dbReference type="NCBI Taxonomy" id="2093360"/>
    <lineage>
        <taxon>Bacteria</taxon>
        <taxon>Pseudomonadati</taxon>
        <taxon>Candidatus Hydrogenedentota</taxon>
        <taxon>Candidatus Abyssobacteria</taxon>
    </lineage>
</organism>
<accession>A0A3A4NC55</accession>
<dbReference type="AlphaFoldDB" id="A0A3A4NC55"/>
<evidence type="ECO:0000256" key="1">
    <source>
        <dbReference type="SAM" id="Phobius"/>
    </source>
</evidence>
<sequence>MAINRGTRKATFIHLVETFSMIGVLAGIGWGIYQTLGGTPFDMMMNSIRTGVFGFIGGTIVGVVLGTAAVLYVTIFG</sequence>
<gene>
    <name evidence="2" type="ORF">C4520_17695</name>
</gene>
<protein>
    <submittedName>
        <fullName evidence="2">Uncharacterized protein</fullName>
    </submittedName>
</protein>
<keyword evidence="1" id="KW-1133">Transmembrane helix</keyword>
<comment type="caution">
    <text evidence="2">The sequence shown here is derived from an EMBL/GenBank/DDBJ whole genome shotgun (WGS) entry which is preliminary data.</text>
</comment>
<keyword evidence="1" id="KW-0812">Transmembrane</keyword>
<name>A0A3A4NC55_ABYX5</name>
<keyword evidence="1" id="KW-0472">Membrane</keyword>
<feature type="transmembrane region" description="Helical" evidence="1">
    <location>
        <begin position="12"/>
        <end position="33"/>
    </location>
</feature>
<proteinExistence type="predicted"/>
<reference evidence="2 3" key="1">
    <citation type="journal article" date="2017" name="ISME J.">
        <title>Energy and carbon metabolisms in a deep terrestrial subsurface fluid microbial community.</title>
        <authorList>
            <person name="Momper L."/>
            <person name="Jungbluth S.P."/>
            <person name="Lee M.D."/>
            <person name="Amend J.P."/>
        </authorList>
    </citation>
    <scope>NUCLEOTIDE SEQUENCE [LARGE SCALE GENOMIC DNA]</scope>
    <source>
        <strain evidence="2">SURF_5</strain>
    </source>
</reference>